<protein>
    <submittedName>
        <fullName evidence="5">Cell wall-binding repeat-containing protein</fullName>
    </submittedName>
</protein>
<reference evidence="5 6" key="1">
    <citation type="submission" date="2022-03" db="EMBL/GenBank/DDBJ databases">
        <title>Isotopic signatures of nitrous oxide derived from detoxification processes.</title>
        <authorList>
            <person name="Behrendt U."/>
            <person name="Buchen C."/>
            <person name="Well R."/>
            <person name="Ulrich A."/>
            <person name="Rohe L."/>
            <person name="Kolb S."/>
            <person name="Schloter M."/>
            <person name="Horn M.A."/>
            <person name="Augustin J."/>
        </authorList>
    </citation>
    <scope>NUCLEOTIDE SEQUENCE [LARGE SCALE GENOMIC DNA]</scope>
    <source>
        <strain evidence="5 6">S4-C24</strain>
    </source>
</reference>
<keyword evidence="2" id="KW-0378">Hydrolase</keyword>
<dbReference type="InterPro" id="IPR007253">
    <property type="entry name" value="Cell_wall-bd_2"/>
</dbReference>
<evidence type="ECO:0000313" key="6">
    <source>
        <dbReference type="Proteomes" id="UP000829069"/>
    </source>
</evidence>
<accession>A0ABY3WAU7</accession>
<dbReference type="Pfam" id="PF04122">
    <property type="entry name" value="CW_binding_2"/>
    <property type="match status" value="3"/>
</dbReference>
<evidence type="ECO:0000256" key="2">
    <source>
        <dbReference type="ARBA" id="ARBA00022801"/>
    </source>
</evidence>
<dbReference type="PROSITE" id="PS51904">
    <property type="entry name" value="GLYCOSYL_HYDROL_F25_2"/>
    <property type="match status" value="1"/>
</dbReference>
<proteinExistence type="inferred from homology"/>
<evidence type="ECO:0000256" key="1">
    <source>
        <dbReference type="ARBA" id="ARBA00010646"/>
    </source>
</evidence>
<evidence type="ECO:0000313" key="5">
    <source>
        <dbReference type="EMBL" id="UNK47459.1"/>
    </source>
</evidence>
<dbReference type="RefSeq" id="WP_241915198.1">
    <property type="nucleotide sequence ID" value="NZ_CP093326.1"/>
</dbReference>
<feature type="region of interest" description="Disordered" evidence="4">
    <location>
        <begin position="1"/>
        <end position="32"/>
    </location>
</feature>
<dbReference type="SUPFAM" id="SSF51445">
    <property type="entry name" value="(Trans)glycosidases"/>
    <property type="match status" value="1"/>
</dbReference>
<dbReference type="SMART" id="SM00641">
    <property type="entry name" value="Glyco_25"/>
    <property type="match status" value="1"/>
</dbReference>
<dbReference type="InterPro" id="IPR018077">
    <property type="entry name" value="Glyco_hydro_fam25_subgr"/>
</dbReference>
<dbReference type="Proteomes" id="UP000829069">
    <property type="component" value="Chromosome"/>
</dbReference>
<keyword evidence="6" id="KW-1185">Reference proteome</keyword>
<keyword evidence="3" id="KW-0326">Glycosidase</keyword>
<dbReference type="InterPro" id="IPR002053">
    <property type="entry name" value="Glyco_hydro_25"/>
</dbReference>
<sequence>MKALYGERGAAMGKGEELAEENAARLDDPGEQQKLDETLEALDIERTMSVQALTATAPAPADKWRPAGIQGIDVSNWQGANINWQDQYDKGIRFAYAKSTEGNYFTDKTFANNYTRGYRAGIIRGAYHFAIPRVSTGRAQAEFMLKNGGGWSADGLTLPPLLDIEHNPYSELYGNMCYDMSATSLVNWIKDFSNTIKAKTGRLPAIYTTASWWNKCTGNSTAFNNHPLHVAGYPIAGWPATDAPTIPNGWKTWDIWQYSSTGPFIGDSNVWRGSLAQLKSFAKNASFKSGARITKSITTPGTSRLAGSDRYATAVAISQRSFNPGVDSAFIASGAGYADALAGGPAAAHKAGPVLFVSPNGIPSVVKNELNRLKPRTIYILGGTGAVSSGVKRSLQQIATVKRIGGADRYETASNLVDHVWGTAHTIYVASGADYPDALAGGAAAGGQGAPVLMTMPNGLPNPTAATIKRLKPSRVVVLGGTGAVSKKVAGQIASALKSVGVSASQIRYAGSDRYDTAAKVARGEFPATQWRIMYASGLDYPDALASAPAAAVNGAPILLTRATCSPDTVAKASAAFSGALSSYGVSPVRIIAGGSGVVTTAAPTKRC</sequence>
<dbReference type="CDD" id="cd06412">
    <property type="entry name" value="GH25_CH-type"/>
    <property type="match status" value="1"/>
</dbReference>
<evidence type="ECO:0000256" key="4">
    <source>
        <dbReference type="SAM" id="MobiDB-lite"/>
    </source>
</evidence>
<comment type="similarity">
    <text evidence="1">Belongs to the glycosyl hydrolase 25 family.</text>
</comment>
<dbReference type="Gene3D" id="3.20.20.80">
    <property type="entry name" value="Glycosidases"/>
    <property type="match status" value="1"/>
</dbReference>
<feature type="compositionally biased region" description="Basic and acidic residues" evidence="4">
    <location>
        <begin position="14"/>
        <end position="32"/>
    </location>
</feature>
<dbReference type="Gene3D" id="3.40.50.12090">
    <property type="match status" value="2"/>
</dbReference>
<dbReference type="PANTHER" id="PTHR34135">
    <property type="entry name" value="LYSOZYME"/>
    <property type="match status" value="1"/>
</dbReference>
<dbReference type="Pfam" id="PF01183">
    <property type="entry name" value="Glyco_hydro_25"/>
    <property type="match status" value="1"/>
</dbReference>
<dbReference type="PANTHER" id="PTHR34135:SF2">
    <property type="entry name" value="LYSOZYME"/>
    <property type="match status" value="1"/>
</dbReference>
<gene>
    <name evidence="5" type="ORF">MNQ99_09095</name>
</gene>
<dbReference type="EMBL" id="CP093326">
    <property type="protein sequence ID" value="UNK47459.1"/>
    <property type="molecule type" value="Genomic_DNA"/>
</dbReference>
<evidence type="ECO:0000256" key="3">
    <source>
        <dbReference type="ARBA" id="ARBA00023295"/>
    </source>
</evidence>
<organism evidence="5 6">
    <name type="scientific">Arthrobacter sulfonylureivorans</name>
    <dbReference type="NCBI Taxonomy" id="2486855"/>
    <lineage>
        <taxon>Bacteria</taxon>
        <taxon>Bacillati</taxon>
        <taxon>Actinomycetota</taxon>
        <taxon>Actinomycetes</taxon>
        <taxon>Micrococcales</taxon>
        <taxon>Micrococcaceae</taxon>
        <taxon>Arthrobacter</taxon>
    </lineage>
</organism>
<name>A0ABY3WAU7_9MICC</name>
<dbReference type="InterPro" id="IPR017853">
    <property type="entry name" value="GH"/>
</dbReference>